<dbReference type="KEGG" id="ftj:FTUN_3585"/>
<dbReference type="RefSeq" id="WP_171471688.1">
    <property type="nucleotide sequence ID" value="NZ_CP053452.2"/>
</dbReference>
<evidence type="ECO:0000313" key="4">
    <source>
        <dbReference type="Proteomes" id="UP000503447"/>
    </source>
</evidence>
<feature type="domain" description="Transglutaminase-like" evidence="2">
    <location>
        <begin position="205"/>
        <end position="276"/>
    </location>
</feature>
<feature type="signal peptide" evidence="1">
    <location>
        <begin position="1"/>
        <end position="20"/>
    </location>
</feature>
<dbReference type="EMBL" id="CP053452">
    <property type="protein sequence ID" value="QJW96031.1"/>
    <property type="molecule type" value="Genomic_DNA"/>
</dbReference>
<evidence type="ECO:0000256" key="1">
    <source>
        <dbReference type="SAM" id="SignalP"/>
    </source>
</evidence>
<name>A0A6M5YRZ1_9BACT</name>
<dbReference type="AlphaFoldDB" id="A0A6M5YRZ1"/>
<dbReference type="Pfam" id="PF01841">
    <property type="entry name" value="Transglut_core"/>
    <property type="match status" value="1"/>
</dbReference>
<organism evidence="3 4">
    <name type="scientific">Frigoriglobus tundricola</name>
    <dbReference type="NCBI Taxonomy" id="2774151"/>
    <lineage>
        <taxon>Bacteria</taxon>
        <taxon>Pseudomonadati</taxon>
        <taxon>Planctomycetota</taxon>
        <taxon>Planctomycetia</taxon>
        <taxon>Gemmatales</taxon>
        <taxon>Gemmataceae</taxon>
        <taxon>Frigoriglobus</taxon>
    </lineage>
</organism>
<evidence type="ECO:0000313" key="3">
    <source>
        <dbReference type="EMBL" id="QJW96031.1"/>
    </source>
</evidence>
<dbReference type="Gene3D" id="3.10.620.30">
    <property type="match status" value="1"/>
</dbReference>
<proteinExistence type="predicted"/>
<dbReference type="InterPro" id="IPR002931">
    <property type="entry name" value="Transglutaminase-like"/>
</dbReference>
<dbReference type="PANTHER" id="PTHR37002">
    <property type="entry name" value="AGAP007005-PA"/>
    <property type="match status" value="1"/>
</dbReference>
<gene>
    <name evidence="3" type="ORF">FTUN_3585</name>
</gene>
<sequence length="352" mass="39157">MCRQLFAVGVLLLSAALAGAQPPALRIEATDRQKVNATITFDIKTTNFAATKWMIFLPEAPELPSQVKVKTVANPVGKVLTEKSPLRRPVRYIERSVAVPTPGGGVTTRLEIEAVLRSRKLVEVQEGERPPAVTPLTAEERKYYLGRTARVDYDAKPFREWLEAKKLQRAKEESPLVFAERVVEVIRIDYEYHYDPDEDRRASALCAAAKTDCAGMSYLFVAAMRANGVPARLLVGRLARPRERGSDRTKLGYERPHVRAELYVAGIGWVPVDAAYAQAARAKPVSAFVGSDPGDLLVLHVDTDLRLPYPDKERDAQFLQIGPHYWAQGTGQFDGYFGPSGWELKATPIEKK</sequence>
<feature type="chain" id="PRO_5027065724" description="Transglutaminase-like domain-containing protein" evidence="1">
    <location>
        <begin position="21"/>
        <end position="352"/>
    </location>
</feature>
<protein>
    <recommendedName>
        <fullName evidence="2">Transglutaminase-like domain-containing protein</fullName>
    </recommendedName>
</protein>
<keyword evidence="4" id="KW-1185">Reference proteome</keyword>
<dbReference type="SUPFAM" id="SSF54001">
    <property type="entry name" value="Cysteine proteinases"/>
    <property type="match status" value="1"/>
</dbReference>
<dbReference type="PANTHER" id="PTHR37002:SF3">
    <property type="entry name" value="TRANSGLUTAMINASE-LIKE DOMAIN-CONTAINING PROTEIN"/>
    <property type="match status" value="1"/>
</dbReference>
<dbReference type="SMART" id="SM00460">
    <property type="entry name" value="TGc"/>
    <property type="match status" value="1"/>
</dbReference>
<evidence type="ECO:0000259" key="2">
    <source>
        <dbReference type="SMART" id="SM00460"/>
    </source>
</evidence>
<reference evidence="4" key="1">
    <citation type="submission" date="2020-05" db="EMBL/GenBank/DDBJ databases">
        <title>Frigoriglobus tundricola gen. nov., sp. nov., a psychrotolerant cellulolytic planctomycete of the family Gemmataceae with two divergent copies of 16S rRNA gene.</title>
        <authorList>
            <person name="Kulichevskaya I.S."/>
            <person name="Ivanova A.A."/>
            <person name="Naumoff D.G."/>
            <person name="Beletsky A.V."/>
            <person name="Rijpstra W.I.C."/>
            <person name="Sinninghe Damste J.S."/>
            <person name="Mardanov A.V."/>
            <person name="Ravin N.V."/>
            <person name="Dedysh S.N."/>
        </authorList>
    </citation>
    <scope>NUCLEOTIDE SEQUENCE [LARGE SCALE GENOMIC DNA]</scope>
    <source>
        <strain evidence="4">PL17</strain>
    </source>
</reference>
<dbReference type="Proteomes" id="UP000503447">
    <property type="component" value="Chromosome"/>
</dbReference>
<keyword evidence="1" id="KW-0732">Signal</keyword>
<dbReference type="InterPro" id="IPR038765">
    <property type="entry name" value="Papain-like_cys_pep_sf"/>
</dbReference>
<accession>A0A6M5YRZ1</accession>